<comment type="caution">
    <text evidence="1">The sequence shown here is derived from an EMBL/GenBank/DDBJ whole genome shotgun (WGS) entry which is preliminary data.</text>
</comment>
<name>A0AAV3W1Q0_9CLOT</name>
<sequence>MFKNNKVVKFNFVDQLFYILELVGLAVVPDIAHKDVMLRKTD</sequence>
<evidence type="ECO:0000313" key="1">
    <source>
        <dbReference type="EMBL" id="GEA30956.1"/>
    </source>
</evidence>
<proteinExistence type="predicted"/>
<evidence type="ECO:0000313" key="2">
    <source>
        <dbReference type="Proteomes" id="UP000325212"/>
    </source>
</evidence>
<protein>
    <submittedName>
        <fullName evidence="1">Uncharacterized protein</fullName>
    </submittedName>
</protein>
<dbReference type="EMBL" id="BJLA01000005">
    <property type="protein sequence ID" value="GEA30956.1"/>
    <property type="molecule type" value="Genomic_DNA"/>
</dbReference>
<reference evidence="1 2" key="1">
    <citation type="submission" date="2019-06" db="EMBL/GenBank/DDBJ databases">
        <title>Draft genome sequence of Clostridium diolis DSM 15410.</title>
        <authorList>
            <person name="Kobayashi H."/>
            <person name="Tanizawa Y."/>
            <person name="Tohno M."/>
        </authorList>
    </citation>
    <scope>NUCLEOTIDE SEQUENCE [LARGE SCALE GENOMIC DNA]</scope>
    <source>
        <strain evidence="1 2">DSM 15410</strain>
    </source>
</reference>
<organism evidence="1 2">
    <name type="scientific">Clostridium diolis</name>
    <dbReference type="NCBI Taxonomy" id="223919"/>
    <lineage>
        <taxon>Bacteria</taxon>
        <taxon>Bacillati</taxon>
        <taxon>Bacillota</taxon>
        <taxon>Clostridia</taxon>
        <taxon>Eubacteriales</taxon>
        <taxon>Clostridiaceae</taxon>
        <taxon>Clostridium</taxon>
    </lineage>
</organism>
<accession>A0AAV3W1Q0</accession>
<gene>
    <name evidence="1" type="ORF">CDIOL_18790</name>
</gene>
<keyword evidence="2" id="KW-1185">Reference proteome</keyword>
<dbReference type="AlphaFoldDB" id="A0AAV3W1Q0"/>
<dbReference type="Proteomes" id="UP000325212">
    <property type="component" value="Unassembled WGS sequence"/>
</dbReference>